<dbReference type="Pfam" id="PF00067">
    <property type="entry name" value="p450"/>
    <property type="match status" value="1"/>
</dbReference>
<keyword evidence="8" id="KW-0256">Endoplasmic reticulum</keyword>
<organism evidence="16 17">
    <name type="scientific">Megaselia scalaris</name>
    <name type="common">Humpbacked fly</name>
    <name type="synonym">Phora scalaris</name>
    <dbReference type="NCBI Taxonomy" id="36166"/>
    <lineage>
        <taxon>Eukaryota</taxon>
        <taxon>Metazoa</taxon>
        <taxon>Ecdysozoa</taxon>
        <taxon>Arthropoda</taxon>
        <taxon>Hexapoda</taxon>
        <taxon>Insecta</taxon>
        <taxon>Pterygota</taxon>
        <taxon>Neoptera</taxon>
        <taxon>Endopterygota</taxon>
        <taxon>Diptera</taxon>
        <taxon>Brachycera</taxon>
        <taxon>Muscomorpha</taxon>
        <taxon>Platypezoidea</taxon>
        <taxon>Phoridae</taxon>
        <taxon>Megaseliini</taxon>
        <taxon>Megaselia</taxon>
    </lineage>
</organism>
<keyword evidence="10 15" id="KW-0560">Oxidoreductase</keyword>
<evidence type="ECO:0000256" key="4">
    <source>
        <dbReference type="ARBA" id="ARBA00004406"/>
    </source>
</evidence>
<evidence type="ECO:0000256" key="3">
    <source>
        <dbReference type="ARBA" id="ARBA00004174"/>
    </source>
</evidence>
<dbReference type="PANTHER" id="PTHR24292">
    <property type="entry name" value="CYTOCHROME P450"/>
    <property type="match status" value="1"/>
</dbReference>
<protein>
    <recommendedName>
        <fullName evidence="18">Cytochrome P450</fullName>
    </recommendedName>
</protein>
<dbReference type="PRINTS" id="PR00463">
    <property type="entry name" value="EP450I"/>
</dbReference>
<evidence type="ECO:0000256" key="15">
    <source>
        <dbReference type="RuleBase" id="RU000461"/>
    </source>
</evidence>
<evidence type="ECO:0000256" key="1">
    <source>
        <dbReference type="ARBA" id="ARBA00001971"/>
    </source>
</evidence>
<dbReference type="GO" id="GO:0005506">
    <property type="term" value="F:iron ion binding"/>
    <property type="evidence" value="ECO:0007669"/>
    <property type="project" value="InterPro"/>
</dbReference>
<dbReference type="InterPro" id="IPR001128">
    <property type="entry name" value="Cyt_P450"/>
</dbReference>
<dbReference type="GO" id="GO:0016705">
    <property type="term" value="F:oxidoreductase activity, acting on paired donors, with incorporation or reduction of molecular oxygen"/>
    <property type="evidence" value="ECO:0007669"/>
    <property type="project" value="InterPro"/>
</dbReference>
<evidence type="ECO:0000256" key="8">
    <source>
        <dbReference type="ARBA" id="ARBA00022824"/>
    </source>
</evidence>
<accession>T1GX85</accession>
<dbReference type="GO" id="GO:0020037">
    <property type="term" value="F:heme binding"/>
    <property type="evidence" value="ECO:0007669"/>
    <property type="project" value="InterPro"/>
</dbReference>
<evidence type="ECO:0000256" key="6">
    <source>
        <dbReference type="ARBA" id="ARBA00022617"/>
    </source>
</evidence>
<comment type="function">
    <text evidence="2">May be involved in the metabolism of insect hormones and in the breakdown of synthetic insecticides.</text>
</comment>
<comment type="similarity">
    <text evidence="5 15">Belongs to the cytochrome P450 family.</text>
</comment>
<keyword evidence="12 15" id="KW-0503">Monooxygenase</keyword>
<evidence type="ECO:0000256" key="2">
    <source>
        <dbReference type="ARBA" id="ARBA00003690"/>
    </source>
</evidence>
<keyword evidence="17" id="KW-1185">Reference proteome</keyword>
<evidence type="ECO:0000313" key="16">
    <source>
        <dbReference type="EnsemblMetazoa" id="MESCA008427-PA"/>
    </source>
</evidence>
<evidence type="ECO:0000256" key="5">
    <source>
        <dbReference type="ARBA" id="ARBA00010617"/>
    </source>
</evidence>
<keyword evidence="13" id="KW-0472">Membrane</keyword>
<dbReference type="EMBL" id="CAQQ02051007">
    <property type="status" value="NOT_ANNOTATED_CDS"/>
    <property type="molecule type" value="Genomic_DNA"/>
</dbReference>
<evidence type="ECO:0000256" key="7">
    <source>
        <dbReference type="ARBA" id="ARBA00022723"/>
    </source>
</evidence>
<dbReference type="Gene3D" id="1.10.630.10">
    <property type="entry name" value="Cytochrome P450"/>
    <property type="match status" value="1"/>
</dbReference>
<reference evidence="16" key="2">
    <citation type="submission" date="2015-06" db="UniProtKB">
        <authorList>
            <consortium name="EnsemblMetazoa"/>
        </authorList>
    </citation>
    <scope>IDENTIFICATION</scope>
</reference>
<dbReference type="InterPro" id="IPR002401">
    <property type="entry name" value="Cyt_P450_E_grp-I"/>
</dbReference>
<keyword evidence="9" id="KW-0492">Microsome</keyword>
<name>T1GX85_MEGSC</name>
<keyword evidence="11 14" id="KW-0408">Iron</keyword>
<evidence type="ECO:0000256" key="14">
    <source>
        <dbReference type="PIRSR" id="PIRSR602401-1"/>
    </source>
</evidence>
<evidence type="ECO:0000256" key="11">
    <source>
        <dbReference type="ARBA" id="ARBA00023004"/>
    </source>
</evidence>
<keyword evidence="6 14" id="KW-0349">Heme</keyword>
<dbReference type="STRING" id="36166.T1GX85"/>
<reference evidence="17" key="1">
    <citation type="submission" date="2013-02" db="EMBL/GenBank/DDBJ databases">
        <authorList>
            <person name="Hughes D."/>
        </authorList>
    </citation>
    <scope>NUCLEOTIDE SEQUENCE</scope>
    <source>
        <strain>Durham</strain>
        <strain evidence="17">NC isolate 2 -- Noor lab</strain>
    </source>
</reference>
<dbReference type="GO" id="GO:0004497">
    <property type="term" value="F:monooxygenase activity"/>
    <property type="evidence" value="ECO:0007669"/>
    <property type="project" value="UniProtKB-KW"/>
</dbReference>
<dbReference type="InterPro" id="IPR017972">
    <property type="entry name" value="Cyt_P450_CS"/>
</dbReference>
<dbReference type="Proteomes" id="UP000015102">
    <property type="component" value="Unassembled WGS sequence"/>
</dbReference>
<evidence type="ECO:0000256" key="9">
    <source>
        <dbReference type="ARBA" id="ARBA00022848"/>
    </source>
</evidence>
<dbReference type="PROSITE" id="PS00086">
    <property type="entry name" value="CYTOCHROME_P450"/>
    <property type="match status" value="1"/>
</dbReference>
<evidence type="ECO:0008006" key="18">
    <source>
        <dbReference type="Google" id="ProtNLM"/>
    </source>
</evidence>
<evidence type="ECO:0000256" key="12">
    <source>
        <dbReference type="ARBA" id="ARBA00023033"/>
    </source>
</evidence>
<dbReference type="PANTHER" id="PTHR24292:SF54">
    <property type="entry name" value="CYP9F3-RELATED"/>
    <property type="match status" value="1"/>
</dbReference>
<sequence>MTDRVCNKFIEIQDPETGENIKLNPGDKVIIPIVGLQRDSKYYPNPMQFDPERFNEENKLNLVPNTYLPFGVGPRMCIAHRFAFMEIKVLVFYMFSGLSVNLSEKSSVPLELDPSAPQPYPKNGFWVKILEDKQS</sequence>
<dbReference type="AlphaFoldDB" id="T1GX85"/>
<evidence type="ECO:0000313" key="17">
    <source>
        <dbReference type="Proteomes" id="UP000015102"/>
    </source>
</evidence>
<feature type="binding site" description="axial binding residue" evidence="14">
    <location>
        <position position="77"/>
    </location>
    <ligand>
        <name>heme</name>
        <dbReference type="ChEBI" id="CHEBI:30413"/>
    </ligand>
    <ligandPart>
        <name>Fe</name>
        <dbReference type="ChEBI" id="CHEBI:18248"/>
    </ligandPart>
</feature>
<dbReference type="EnsemblMetazoa" id="MESCA008427-RA">
    <property type="protein sequence ID" value="MESCA008427-PA"/>
    <property type="gene ID" value="MESCA008427"/>
</dbReference>
<proteinExistence type="inferred from homology"/>
<dbReference type="GO" id="GO:0005789">
    <property type="term" value="C:endoplasmic reticulum membrane"/>
    <property type="evidence" value="ECO:0007669"/>
    <property type="project" value="UniProtKB-SubCell"/>
</dbReference>
<dbReference type="InterPro" id="IPR036396">
    <property type="entry name" value="Cyt_P450_sf"/>
</dbReference>
<comment type="subcellular location">
    <subcellularLocation>
        <location evidence="4">Endoplasmic reticulum membrane</location>
        <topology evidence="4">Peripheral membrane protein</topology>
    </subcellularLocation>
    <subcellularLocation>
        <location evidence="3">Microsome membrane</location>
        <topology evidence="3">Peripheral membrane protein</topology>
    </subcellularLocation>
</comment>
<evidence type="ECO:0000256" key="13">
    <source>
        <dbReference type="ARBA" id="ARBA00023136"/>
    </source>
</evidence>
<dbReference type="HOGENOM" id="CLU_001570_5_7_1"/>
<comment type="cofactor">
    <cofactor evidence="1 14">
        <name>heme</name>
        <dbReference type="ChEBI" id="CHEBI:30413"/>
    </cofactor>
</comment>
<keyword evidence="7 14" id="KW-0479">Metal-binding</keyword>
<dbReference type="InterPro" id="IPR050476">
    <property type="entry name" value="Insect_CytP450_Detox"/>
</dbReference>
<evidence type="ECO:0000256" key="10">
    <source>
        <dbReference type="ARBA" id="ARBA00023002"/>
    </source>
</evidence>
<dbReference type="SUPFAM" id="SSF48264">
    <property type="entry name" value="Cytochrome P450"/>
    <property type="match status" value="1"/>
</dbReference>